<dbReference type="GO" id="GO:0016054">
    <property type="term" value="P:organic acid catabolic process"/>
    <property type="evidence" value="ECO:0007669"/>
    <property type="project" value="UniProtKB-ARBA"/>
</dbReference>
<dbReference type="EMBL" id="FPLD01000135">
    <property type="protein sequence ID" value="SGZ18755.1"/>
    <property type="molecule type" value="Genomic_DNA"/>
</dbReference>
<evidence type="ECO:0000256" key="7">
    <source>
        <dbReference type="ARBA" id="ARBA00023002"/>
    </source>
</evidence>
<dbReference type="KEGG" id="mvs:MVIS_3168"/>
<dbReference type="GO" id="GO:0004616">
    <property type="term" value="F:phosphogluconate dehydrogenase (decarboxylating) activity"/>
    <property type="evidence" value="ECO:0007669"/>
    <property type="project" value="UniProtKB-EC"/>
</dbReference>
<dbReference type="PIRSF" id="PIRSF000109">
    <property type="entry name" value="6PGD"/>
    <property type="match status" value="1"/>
</dbReference>
<accession>A0A090IF38</accession>
<dbReference type="Gene3D" id="1.10.1040.10">
    <property type="entry name" value="N-(1-d-carboxylethyl)-l-norvaline Dehydrogenase, domain 2"/>
    <property type="match status" value="1"/>
</dbReference>
<dbReference type="NCBIfam" id="TIGR00873">
    <property type="entry name" value="gnd"/>
    <property type="match status" value="1"/>
</dbReference>
<keyword evidence="18" id="KW-1185">Reference proteome</keyword>
<evidence type="ECO:0000256" key="14">
    <source>
        <dbReference type="RuleBase" id="RU000485"/>
    </source>
</evidence>
<dbReference type="SUPFAM" id="SSF51735">
    <property type="entry name" value="NAD(P)-binding Rossmann-fold domains"/>
    <property type="match status" value="1"/>
</dbReference>
<dbReference type="InterPro" id="IPR006184">
    <property type="entry name" value="6PGdom_BS"/>
</dbReference>
<comment type="catalytic activity">
    <reaction evidence="10 11 14">
        <text>6-phospho-D-gluconate + NADP(+) = D-ribulose 5-phosphate + CO2 + NADPH</text>
        <dbReference type="Rhea" id="RHEA:10116"/>
        <dbReference type="ChEBI" id="CHEBI:16526"/>
        <dbReference type="ChEBI" id="CHEBI:57783"/>
        <dbReference type="ChEBI" id="CHEBI:58121"/>
        <dbReference type="ChEBI" id="CHEBI:58349"/>
        <dbReference type="ChEBI" id="CHEBI:58759"/>
        <dbReference type="EC" id="1.1.1.44"/>
    </reaction>
</comment>
<evidence type="ECO:0000256" key="12">
    <source>
        <dbReference type="PIRSR" id="PIRSR000109-1"/>
    </source>
</evidence>
<sequence>MNKNIDIAVIGLGVMGANMALNLAERGFSVAAFDINESRRTDIVKRHQPLTAAKLIAVANLAELINQLETPRRIVLSVPAGPVVDIICNDLIAAGLEASDIVVDTGNSQWRDSIARADTYAGKFSFFTCAISGGEVGARFGPSLMPSGDKSAWEWLKPMWQAMSAKVDPITGIEIARTHVDQPLPEGEPCAEYIGPIGSGHFVKMVHNGIEYADMQMIAEVVQFMRQILGMSAVEVGEVFSKWNKGKLQSYLIEITGNILKVVDEATGKPMVDVIMDQAGQKGTGNWTAREALELGVPANAIAESVFARCLSTQKSIRQVGATKLAGPTVTTEDRNVWLEKLADALYCSKICSYAQGFELMSAAQKEHNWTLDYVAIAKIWRAGCVIRAHFLDDISKAYQAEPELLNLMLADRFTTTLAESQMAWREVLAKAIMQGMPMPSISAAMSYYDCYREADSSASLIQAMRDYFGGHTYRRKDQDTSQSFHYDWHFGSGEHKAQH</sequence>
<feature type="binding site" description="in other chain" evidence="13">
    <location>
        <position position="107"/>
    </location>
    <ligand>
        <name>substrate</name>
        <note>ligand shared between dimeric partners</note>
    </ligand>
</feature>
<feature type="active site" description="Proton donor" evidence="12">
    <location>
        <position position="211"/>
    </location>
</feature>
<evidence type="ECO:0000313" key="18">
    <source>
        <dbReference type="Proteomes" id="UP000182660"/>
    </source>
</evidence>
<evidence type="ECO:0000256" key="2">
    <source>
        <dbReference type="ARBA" id="ARBA00004874"/>
    </source>
</evidence>
<dbReference type="InterPro" id="IPR006183">
    <property type="entry name" value="Pgluconate_DH"/>
</dbReference>
<protein>
    <recommendedName>
        <fullName evidence="6 11">6-phosphogluconate dehydrogenase, decarboxylating</fullName>
        <ecNumber evidence="5 11">1.1.1.44</ecNumber>
    </recommendedName>
</protein>
<evidence type="ECO:0000256" key="4">
    <source>
        <dbReference type="ARBA" id="ARBA00011738"/>
    </source>
</evidence>
<dbReference type="PROSITE" id="PS00461">
    <property type="entry name" value="6PGD"/>
    <property type="match status" value="1"/>
</dbReference>
<gene>
    <name evidence="16" type="ORF">MT2528_0819</name>
    <name evidence="17" type="ORF">NVI5450_4690</name>
</gene>
<dbReference type="Gene3D" id="1.20.5.320">
    <property type="entry name" value="6-Phosphogluconate Dehydrogenase, domain 3"/>
    <property type="match status" value="1"/>
</dbReference>
<evidence type="ECO:0000259" key="15">
    <source>
        <dbReference type="SMART" id="SM01350"/>
    </source>
</evidence>
<dbReference type="GO" id="GO:0019521">
    <property type="term" value="P:D-gluconate metabolic process"/>
    <property type="evidence" value="ECO:0007669"/>
    <property type="project" value="UniProtKB-KW"/>
</dbReference>
<dbReference type="PATRIC" id="fig|80854.5.peg.3353"/>
<dbReference type="SUPFAM" id="SSF48179">
    <property type="entry name" value="6-phosphogluconate dehydrogenase C-terminal domain-like"/>
    <property type="match status" value="1"/>
</dbReference>
<dbReference type="InterPro" id="IPR013328">
    <property type="entry name" value="6PGD_dom2"/>
</dbReference>
<keyword evidence="7 11" id="KW-0560">Oxidoreductase</keyword>
<evidence type="ECO:0000256" key="3">
    <source>
        <dbReference type="ARBA" id="ARBA00008419"/>
    </source>
</evidence>
<dbReference type="FunFam" id="1.10.1040.10:FF:000002">
    <property type="entry name" value="6-phosphogluconate dehydrogenase, decarboxylating"/>
    <property type="match status" value="1"/>
</dbReference>
<evidence type="ECO:0000256" key="8">
    <source>
        <dbReference type="ARBA" id="ARBA00023064"/>
    </source>
</evidence>
<feature type="active site" description="Proton acceptor" evidence="12">
    <location>
        <position position="204"/>
    </location>
</feature>
<evidence type="ECO:0000313" key="16">
    <source>
        <dbReference type="EMBL" id="SGY85294.1"/>
    </source>
</evidence>
<dbReference type="Proteomes" id="UP000183794">
    <property type="component" value="Unassembled WGS sequence"/>
</dbReference>
<feature type="binding site" description="in other chain" evidence="13">
    <location>
        <begin position="132"/>
        <end position="134"/>
    </location>
    <ligand>
        <name>substrate</name>
        <note>ligand shared between dimeric partners</note>
    </ligand>
</feature>
<evidence type="ECO:0000256" key="9">
    <source>
        <dbReference type="ARBA" id="ARBA00023126"/>
    </source>
</evidence>
<dbReference type="InterPro" id="IPR036291">
    <property type="entry name" value="NAD(P)-bd_dom_sf"/>
</dbReference>
<organism evidence="17 19">
    <name type="scientific">Moritella viscosa</name>
    <dbReference type="NCBI Taxonomy" id="80854"/>
    <lineage>
        <taxon>Bacteria</taxon>
        <taxon>Pseudomonadati</taxon>
        <taxon>Pseudomonadota</taxon>
        <taxon>Gammaproteobacteria</taxon>
        <taxon>Alteromonadales</taxon>
        <taxon>Moritellaceae</taxon>
        <taxon>Moritella</taxon>
    </lineage>
</organism>
<dbReference type="InterPro" id="IPR006115">
    <property type="entry name" value="6PGDH_NADP-bd"/>
</dbReference>
<dbReference type="PROSITE" id="PS00895">
    <property type="entry name" value="3_HYDROXYISOBUT_DH"/>
    <property type="match status" value="1"/>
</dbReference>
<feature type="binding site" description="in other chain" evidence="13">
    <location>
        <begin position="207"/>
        <end position="208"/>
    </location>
    <ligand>
        <name>substrate</name>
        <note>ligand shared between dimeric partners</note>
    </ligand>
</feature>
<feature type="binding site" description="in other chain" evidence="13">
    <location>
        <position position="309"/>
    </location>
    <ligand>
        <name>substrate</name>
        <note>ligand shared between dimeric partners</note>
    </ligand>
</feature>
<feature type="domain" description="6-phosphogluconate dehydrogenase C-terminal" evidence="15">
    <location>
        <begin position="200"/>
        <end position="490"/>
    </location>
</feature>
<proteinExistence type="inferred from homology"/>
<dbReference type="Proteomes" id="UP000182660">
    <property type="component" value="Unassembled WGS sequence"/>
</dbReference>
<dbReference type="GO" id="GO:0050661">
    <property type="term" value="F:NADP binding"/>
    <property type="evidence" value="ECO:0007669"/>
    <property type="project" value="InterPro"/>
</dbReference>
<dbReference type="Pfam" id="PF00393">
    <property type="entry name" value="6PGD"/>
    <property type="match status" value="1"/>
</dbReference>
<evidence type="ECO:0000256" key="5">
    <source>
        <dbReference type="ARBA" id="ARBA00013011"/>
    </source>
</evidence>
<dbReference type="InterPro" id="IPR006114">
    <property type="entry name" value="6PGDH_C"/>
</dbReference>
<comment type="function">
    <text evidence="1 11">Catalyzes the oxidative decarboxylation of 6-phosphogluconate to ribulose 5-phosphate and CO(2), with concomitant reduction of NADP to NADPH.</text>
</comment>
<evidence type="ECO:0000256" key="6">
    <source>
        <dbReference type="ARBA" id="ARBA00018193"/>
    </source>
</evidence>
<evidence type="ECO:0000313" key="19">
    <source>
        <dbReference type="Proteomes" id="UP000183794"/>
    </source>
</evidence>
<dbReference type="Pfam" id="PF03446">
    <property type="entry name" value="NAD_binding_2"/>
    <property type="match status" value="1"/>
</dbReference>
<dbReference type="EC" id="1.1.1.44" evidence="5 11"/>
<reference evidence="16 18" key="2">
    <citation type="submission" date="2016-11" db="EMBL/GenBank/DDBJ databases">
        <authorList>
            <person name="Klemetsen T."/>
        </authorList>
    </citation>
    <scope>NUCLEOTIDE SEQUENCE [LARGE SCALE GENOMIC DNA]</scope>
    <source>
        <strain evidence="16">MT 2528</strain>
    </source>
</reference>
<comment type="subunit">
    <text evidence="4 11">Homodimer.</text>
</comment>
<dbReference type="InterPro" id="IPR002204">
    <property type="entry name" value="3-OH-isobutyrate_DH-rel_CS"/>
</dbReference>
<feature type="binding site" description="in other chain" evidence="13">
    <location>
        <position position="212"/>
    </location>
    <ligand>
        <name>substrate</name>
        <note>ligand shared between dimeric partners</note>
    </ligand>
</feature>
<dbReference type="RefSeq" id="WP_045111215.1">
    <property type="nucleotide sequence ID" value="NZ_CAWQZC010000067.1"/>
</dbReference>
<comment type="pathway">
    <text evidence="2 11 14">Carbohydrate degradation; pentose phosphate pathway; D-ribulose 5-phosphate from D-glucose 6-phosphate (oxidative stage): step 3/3.</text>
</comment>
<dbReference type="InterPro" id="IPR006113">
    <property type="entry name" value="6PGDH_Gnd/GntZ"/>
</dbReference>
<dbReference type="OrthoDB" id="9804542at2"/>
<evidence type="ECO:0000256" key="10">
    <source>
        <dbReference type="ARBA" id="ARBA00048640"/>
    </source>
</evidence>
<keyword evidence="8 14" id="KW-0311">Gluconate utilization</keyword>
<dbReference type="SMART" id="SM01350">
    <property type="entry name" value="6PGD"/>
    <property type="match status" value="1"/>
</dbReference>
<dbReference type="GeneID" id="61294486"/>
<evidence type="ECO:0000256" key="13">
    <source>
        <dbReference type="PIRSR" id="PIRSR000109-2"/>
    </source>
</evidence>
<dbReference type="NCBIfam" id="NF006765">
    <property type="entry name" value="PRK09287.1"/>
    <property type="match status" value="1"/>
</dbReference>
<dbReference type="Gene3D" id="3.40.50.720">
    <property type="entry name" value="NAD(P)-binding Rossmann-like Domain"/>
    <property type="match status" value="1"/>
</dbReference>
<dbReference type="AlphaFoldDB" id="A0A090IF38"/>
<feature type="binding site" evidence="13">
    <location>
        <position position="472"/>
    </location>
    <ligand>
        <name>substrate</name>
        <note>ligand shared between dimeric partners</note>
    </ligand>
</feature>
<keyword evidence="9 11" id="KW-0570">Pentose shunt</keyword>
<evidence type="ECO:0000256" key="1">
    <source>
        <dbReference type="ARBA" id="ARBA00002526"/>
    </source>
</evidence>
<evidence type="ECO:0000256" key="11">
    <source>
        <dbReference type="PIRNR" id="PIRNR000109"/>
    </source>
</evidence>
<dbReference type="PANTHER" id="PTHR11811">
    <property type="entry name" value="6-PHOSPHOGLUCONATE DEHYDROGENASE"/>
    <property type="match status" value="1"/>
</dbReference>
<dbReference type="InterPro" id="IPR008927">
    <property type="entry name" value="6-PGluconate_DH-like_C_sf"/>
</dbReference>
<dbReference type="PRINTS" id="PR00076">
    <property type="entry name" value="6PGDHDRGNASE"/>
</dbReference>
<name>A0A090IF38_9GAMM</name>
<dbReference type="EMBL" id="FPLJ01000023">
    <property type="protein sequence ID" value="SGY85294.1"/>
    <property type="molecule type" value="Genomic_DNA"/>
</dbReference>
<dbReference type="HOGENOM" id="CLU_024540_4_2_6"/>
<comment type="similarity">
    <text evidence="3 11 14">Belongs to the 6-phosphogluconate dehydrogenase family.</text>
</comment>
<feature type="binding site" evidence="13">
    <location>
        <position position="466"/>
    </location>
    <ligand>
        <name>substrate</name>
        <note>ligand shared between dimeric partners</note>
    </ligand>
</feature>
<evidence type="ECO:0000313" key="17">
    <source>
        <dbReference type="EMBL" id="SGZ18755.1"/>
    </source>
</evidence>
<dbReference type="STRING" id="80854.MVIS_3168"/>
<dbReference type="UniPathway" id="UPA00115">
    <property type="reaction ID" value="UER00410"/>
</dbReference>
<reference evidence="17 19" key="1">
    <citation type="submission" date="2016-11" db="EMBL/GenBank/DDBJ databases">
        <authorList>
            <person name="Jaros S."/>
            <person name="Januszkiewicz K."/>
            <person name="Wedrychowicz H."/>
        </authorList>
    </citation>
    <scope>NUCLEOTIDE SEQUENCE [LARGE SCALE GENOMIC DNA]</scope>
    <source>
        <strain evidence="17">NVI 5450</strain>
    </source>
</reference>
<keyword evidence="11 14" id="KW-0521">NADP</keyword>
<dbReference type="GO" id="GO:0006098">
    <property type="term" value="P:pentose-phosphate shunt"/>
    <property type="evidence" value="ECO:0007669"/>
    <property type="project" value="UniProtKB-UniPathway"/>
</dbReference>
<feature type="binding site" description="in other chain" evidence="13">
    <location>
        <position position="282"/>
    </location>
    <ligand>
        <name>substrate</name>
        <note>ligand shared between dimeric partners</note>
    </ligand>
</feature>